<dbReference type="OrthoDB" id="3728558at2759"/>
<dbReference type="EMBL" id="KL660936">
    <property type="protein sequence ID" value="KFA60317.1"/>
    <property type="molecule type" value="Genomic_DNA"/>
</dbReference>
<proteinExistence type="predicted"/>
<dbReference type="Pfam" id="PF20183">
    <property type="entry name" value="DUF6546"/>
    <property type="match status" value="1"/>
</dbReference>
<name>A0A084Q8N2_STAC4</name>
<gene>
    <name evidence="2" type="ORF">S40285_08219</name>
</gene>
<accession>A0A084Q8N2</accession>
<dbReference type="AlphaFoldDB" id="A0A084Q8N2"/>
<evidence type="ECO:0000313" key="2">
    <source>
        <dbReference type="EMBL" id="KFA60317.1"/>
    </source>
</evidence>
<dbReference type="STRING" id="1283841.A0A084Q8N2"/>
<organism evidence="2 3">
    <name type="scientific">Stachybotrys chlorohalonatus (strain IBT 40285)</name>
    <dbReference type="NCBI Taxonomy" id="1283841"/>
    <lineage>
        <taxon>Eukaryota</taxon>
        <taxon>Fungi</taxon>
        <taxon>Dikarya</taxon>
        <taxon>Ascomycota</taxon>
        <taxon>Pezizomycotina</taxon>
        <taxon>Sordariomycetes</taxon>
        <taxon>Hypocreomycetidae</taxon>
        <taxon>Hypocreales</taxon>
        <taxon>Stachybotryaceae</taxon>
        <taxon>Stachybotrys</taxon>
    </lineage>
</organism>
<evidence type="ECO:0000313" key="3">
    <source>
        <dbReference type="Proteomes" id="UP000028524"/>
    </source>
</evidence>
<protein>
    <recommendedName>
        <fullName evidence="1">DUF6546 domain-containing protein</fullName>
    </recommendedName>
</protein>
<feature type="domain" description="DUF6546" evidence="1">
    <location>
        <begin position="167"/>
        <end position="334"/>
    </location>
</feature>
<reference evidence="2 3" key="1">
    <citation type="journal article" date="2014" name="BMC Genomics">
        <title>Comparative genome sequencing reveals chemotype-specific gene clusters in the toxigenic black mold Stachybotrys.</title>
        <authorList>
            <person name="Semeiks J."/>
            <person name="Borek D."/>
            <person name="Otwinowski Z."/>
            <person name="Grishin N.V."/>
        </authorList>
    </citation>
    <scope>NUCLEOTIDE SEQUENCE [LARGE SCALE GENOMIC DNA]</scope>
    <source>
        <strain evidence="2 3">IBT 40285</strain>
    </source>
</reference>
<sequence>MEEKSRGWVSCAAVFKDWQPIIERHNFHRLELMGECLRGLRAIDAQQRAHVQHIHLDFELRPYRCTTCNREESQTLESRQATMFRTTMHRLFSILSTWGSTGHLVLWLNAYSPDDWKHCFKNHLFGRQYGRVGGLNQQEVYAITPLGWHDPKHDCIANAVIPSPVASLMAPEALALRSRGLEHLSIAFIMDVWQFLVHCQQSYIWPHLQTLVLEASVLTHEASSEAVCTLSRDASAAVRKMPRLDTMVLWNSEQGEASAAIYRSNKSIRQSTLTWRGTWDLQLSRNVVESWRSVTDDLDDVHTLQIKRERLPNVIIASHGDSAYHLELPGGVIDPESLWQIR</sequence>
<dbReference type="InParanoid" id="A0A084Q8N2"/>
<dbReference type="OMA" id="VTWRGTW"/>
<dbReference type="InterPro" id="IPR046676">
    <property type="entry name" value="DUF6546"/>
</dbReference>
<keyword evidence="3" id="KW-1185">Reference proteome</keyword>
<evidence type="ECO:0000259" key="1">
    <source>
        <dbReference type="Pfam" id="PF20183"/>
    </source>
</evidence>
<dbReference type="Proteomes" id="UP000028524">
    <property type="component" value="Unassembled WGS sequence"/>
</dbReference>
<dbReference type="HOGENOM" id="CLU_023464_1_0_1"/>